<dbReference type="Proteomes" id="UP000460257">
    <property type="component" value="Unassembled WGS sequence"/>
</dbReference>
<reference evidence="3" key="1">
    <citation type="journal article" date="2020" name="Appl. Environ. Microbiol.">
        <title>Medium-Chain Fatty Acid Synthesis by 'Candidatus Weimeria bifida' gen. nov., sp. nov., and 'Candidatus Pseudoramibacter fermentans' sp. nov.</title>
        <authorList>
            <person name="Scarborough M.J."/>
            <person name="Myers K.S."/>
            <person name="Donohue T.J."/>
            <person name="Noguera D.R."/>
        </authorList>
    </citation>
    <scope>NUCLEOTIDE SEQUENCE</scope>
    <source>
        <strain evidence="3">LCO1.1</strain>
    </source>
</reference>
<sequence length="225" mass="24620">MANSEIEDIIDNIENYIDNCKTSMFSSTKISVDKEEMESLLEELRSRTPEEINRYRRLLKNEKAILENAHKQADAIVAEAKAKSNELMSENQIMQQAYAKANEVVNIAQKNANDIMTKATEQANNIQMSAIKYTDSLLSSVQSVLTASITTTDTRMKNFLGTMQKYLDTVNDNRAELSKVLNPAPAANAAPEEAAAQPKEVAADDKAGQSSQASGAAPEASADKN</sequence>
<name>A0A6N7IYV3_9FIRM</name>
<keyword evidence="4" id="KW-1185">Reference proteome</keyword>
<accession>A0A6N7IYV3</accession>
<keyword evidence="1" id="KW-0175">Coiled coil</keyword>
<feature type="compositionally biased region" description="Low complexity" evidence="2">
    <location>
        <begin position="183"/>
        <end position="200"/>
    </location>
</feature>
<evidence type="ECO:0000256" key="2">
    <source>
        <dbReference type="SAM" id="MobiDB-lite"/>
    </source>
</evidence>
<gene>
    <name evidence="3" type="ORF">FRC54_06300</name>
</gene>
<evidence type="ECO:0000313" key="3">
    <source>
        <dbReference type="EMBL" id="MQN01527.1"/>
    </source>
</evidence>
<evidence type="ECO:0000313" key="4">
    <source>
        <dbReference type="Proteomes" id="UP000460257"/>
    </source>
</evidence>
<dbReference type="EMBL" id="VOGC01000006">
    <property type="protein sequence ID" value="MQN01527.1"/>
    <property type="molecule type" value="Genomic_DNA"/>
</dbReference>
<evidence type="ECO:0000256" key="1">
    <source>
        <dbReference type="SAM" id="Coils"/>
    </source>
</evidence>
<proteinExistence type="predicted"/>
<feature type="region of interest" description="Disordered" evidence="2">
    <location>
        <begin position="183"/>
        <end position="225"/>
    </location>
</feature>
<dbReference type="AlphaFoldDB" id="A0A6N7IYV3"/>
<feature type="compositionally biased region" description="Low complexity" evidence="2">
    <location>
        <begin position="208"/>
        <end position="225"/>
    </location>
</feature>
<comment type="caution">
    <text evidence="3">The sequence shown here is derived from an EMBL/GenBank/DDBJ whole genome shotgun (WGS) entry which is preliminary data.</text>
</comment>
<organism evidence="3 4">
    <name type="scientific">Candidatus Weimeria bifida</name>
    <dbReference type="NCBI Taxonomy" id="2599074"/>
    <lineage>
        <taxon>Bacteria</taxon>
        <taxon>Bacillati</taxon>
        <taxon>Bacillota</taxon>
        <taxon>Clostridia</taxon>
        <taxon>Lachnospirales</taxon>
        <taxon>Lachnospiraceae</taxon>
        <taxon>Candidatus Weimeria</taxon>
    </lineage>
</organism>
<feature type="coiled-coil region" evidence="1">
    <location>
        <begin position="52"/>
        <end position="97"/>
    </location>
</feature>
<protein>
    <submittedName>
        <fullName evidence="3">ATPase</fullName>
    </submittedName>
</protein>